<dbReference type="GO" id="GO:0046872">
    <property type="term" value="F:metal ion binding"/>
    <property type="evidence" value="ECO:0007669"/>
    <property type="project" value="UniProtKB-KW"/>
</dbReference>
<dbReference type="InterPro" id="IPR038156">
    <property type="entry name" value="PCS_N_sf"/>
</dbReference>
<protein>
    <recommendedName>
        <fullName evidence="1">glutathione gamma-glutamylcysteinyltransferase</fullName>
        <ecNumber evidence="1">2.3.2.15</ecNumber>
    </recommendedName>
</protein>
<dbReference type="InterPro" id="IPR015407">
    <property type="entry name" value="Phytochelatin_synthase_C"/>
</dbReference>
<name>A0A835U9B3_VANPL</name>
<proteinExistence type="predicted"/>
<evidence type="ECO:0000256" key="5">
    <source>
        <dbReference type="ARBA" id="ARBA00023315"/>
    </source>
</evidence>
<evidence type="ECO:0000313" key="7">
    <source>
        <dbReference type="EMBL" id="KAG0453083.1"/>
    </source>
</evidence>
<dbReference type="GO" id="GO:0098849">
    <property type="term" value="P:cellular detoxification of cadmium ion"/>
    <property type="evidence" value="ECO:0007669"/>
    <property type="project" value="TreeGrafter"/>
</dbReference>
<gene>
    <name evidence="7" type="ORF">HPP92_025747</name>
</gene>
<dbReference type="InterPro" id="IPR040409">
    <property type="entry name" value="PCS-like"/>
</dbReference>
<evidence type="ECO:0000259" key="6">
    <source>
        <dbReference type="PROSITE" id="PS51443"/>
    </source>
</evidence>
<reference evidence="7 8" key="1">
    <citation type="journal article" date="2020" name="Nat. Food">
        <title>A phased Vanilla planifolia genome enables genetic improvement of flavour and production.</title>
        <authorList>
            <person name="Hasing T."/>
            <person name="Tang H."/>
            <person name="Brym M."/>
            <person name="Khazi F."/>
            <person name="Huang T."/>
            <person name="Chambers A.H."/>
        </authorList>
    </citation>
    <scope>NUCLEOTIDE SEQUENCE [LARGE SCALE GENOMIC DNA]</scope>
    <source>
        <tissue evidence="7">Leaf</tissue>
    </source>
</reference>
<keyword evidence="3" id="KW-0808">Transferase</keyword>
<dbReference type="GO" id="GO:0010273">
    <property type="term" value="P:detoxification of copper ion"/>
    <property type="evidence" value="ECO:0007669"/>
    <property type="project" value="TreeGrafter"/>
</dbReference>
<dbReference type="InterPro" id="IPR038765">
    <property type="entry name" value="Papain-like_cys_pep_sf"/>
</dbReference>
<dbReference type="AlphaFoldDB" id="A0A835U9B3"/>
<evidence type="ECO:0000256" key="3">
    <source>
        <dbReference type="ARBA" id="ARBA00022679"/>
    </source>
</evidence>
<dbReference type="FunFam" id="3.90.70.30:FF:000001">
    <property type="entry name" value="Glutathione gamma-glutamylcysteinyltransferase 1"/>
    <property type="match status" value="1"/>
</dbReference>
<dbReference type="EMBL" id="JADCNL010000014">
    <property type="protein sequence ID" value="KAG0453083.1"/>
    <property type="molecule type" value="Genomic_DNA"/>
</dbReference>
<keyword evidence="5" id="KW-0012">Acyltransferase</keyword>
<dbReference type="Proteomes" id="UP000636800">
    <property type="component" value="Unassembled WGS sequence"/>
</dbReference>
<sequence length="506" mass="55706">MAVPGFYRRILPSPPAIEFASTEGRLLFSEALQSGTMEGFFKLISYFQTQSEPAYCGLASLSVVLNALAIDPGRKWKGPWRWFDESMLDCCEPLDKVKAEGIAFRKVACLARCSGAKVKAFHTNKSSLNDFRDHIIQCTSSEDCHLIASYHRKPFKQTGTGHFSPIGGYHAGRDMALILDVARFKYPPHWVALELLWEAMDTIDETNGHHRGFMLITKPQSGPPLLFTLSCKDESWFSIAKYLTKDAPVILESVSLNSISDVISLILKSFPANAENFIKWVAEVRCKAEDKEVLFISDEEKARLAVKEGLLQQVRETKLFNYVSDCLSSCCGNDQSFVDKDSSRKIAASVCCQMAAYLSESLGVNKGRFCKSACVKCLNPAGQKPITLFSGTVISDNAEQKLDVLIPVSLSSSSSQIHSSCCIAQDSCVAVPPGIKDVLSVLLLALPPNAWAGIRDEKLLANILDLVSNENLADGLREEVLHLRQQLQFLVGCKGGGEDDEFVLLS</sequence>
<dbReference type="OrthoDB" id="545077at2759"/>
<dbReference type="Pfam" id="PF05023">
    <property type="entry name" value="Phytochelatin"/>
    <property type="match status" value="1"/>
</dbReference>
<dbReference type="InterPro" id="IPR007719">
    <property type="entry name" value="PCS_N"/>
</dbReference>
<evidence type="ECO:0000313" key="8">
    <source>
        <dbReference type="Proteomes" id="UP000636800"/>
    </source>
</evidence>
<dbReference type="EC" id="2.3.2.15" evidence="1"/>
<feature type="domain" description="Peptidase C83" evidence="6">
    <location>
        <begin position="1"/>
        <end position="221"/>
    </location>
</feature>
<dbReference type="GO" id="GO:0046938">
    <property type="term" value="P:phytochelatin biosynthetic process"/>
    <property type="evidence" value="ECO:0007669"/>
    <property type="project" value="InterPro"/>
</dbReference>
<dbReference type="PANTHER" id="PTHR33447">
    <property type="entry name" value="GLUTATHIONE GAMMA-GLUTAMYLCYSTEINYLTRANSFERASE"/>
    <property type="match status" value="1"/>
</dbReference>
<accession>A0A835U9B3</accession>
<dbReference type="Gene3D" id="3.90.70.30">
    <property type="entry name" value="Phytochelatin synthase, N-terminal domain"/>
    <property type="match status" value="1"/>
</dbReference>
<dbReference type="PANTHER" id="PTHR33447:SF2">
    <property type="entry name" value="GLUTATHIONE GAMMA-GLUTAMYLCYSTEINYLTRANSFERASE"/>
    <property type="match status" value="1"/>
</dbReference>
<evidence type="ECO:0000256" key="2">
    <source>
        <dbReference type="ARBA" id="ARBA00022539"/>
    </source>
</evidence>
<comment type="caution">
    <text evidence="7">The sequence shown here is derived from an EMBL/GenBank/DDBJ whole genome shotgun (WGS) entry which is preliminary data.</text>
</comment>
<organism evidence="7 8">
    <name type="scientific">Vanilla planifolia</name>
    <name type="common">Vanilla</name>
    <dbReference type="NCBI Taxonomy" id="51239"/>
    <lineage>
        <taxon>Eukaryota</taxon>
        <taxon>Viridiplantae</taxon>
        <taxon>Streptophyta</taxon>
        <taxon>Embryophyta</taxon>
        <taxon>Tracheophyta</taxon>
        <taxon>Spermatophyta</taxon>
        <taxon>Magnoliopsida</taxon>
        <taxon>Liliopsida</taxon>
        <taxon>Asparagales</taxon>
        <taxon>Orchidaceae</taxon>
        <taxon>Vanilloideae</taxon>
        <taxon>Vanilleae</taxon>
        <taxon>Vanilla</taxon>
    </lineage>
</organism>
<evidence type="ECO:0000256" key="4">
    <source>
        <dbReference type="ARBA" id="ARBA00022723"/>
    </source>
</evidence>
<dbReference type="Pfam" id="PF09328">
    <property type="entry name" value="Phytochelatin_C"/>
    <property type="match status" value="1"/>
</dbReference>
<keyword evidence="2" id="KW-0104">Cadmium</keyword>
<evidence type="ECO:0000256" key="1">
    <source>
        <dbReference type="ARBA" id="ARBA00012468"/>
    </source>
</evidence>
<dbReference type="PROSITE" id="PS51443">
    <property type="entry name" value="PCS"/>
    <property type="match status" value="1"/>
</dbReference>
<dbReference type="GO" id="GO:0016756">
    <property type="term" value="F:glutathione gamma-glutamylcysteinyltransferase activity"/>
    <property type="evidence" value="ECO:0007669"/>
    <property type="project" value="UniProtKB-EC"/>
</dbReference>
<dbReference type="SUPFAM" id="SSF54001">
    <property type="entry name" value="Cysteine proteinases"/>
    <property type="match status" value="1"/>
</dbReference>
<keyword evidence="4" id="KW-0479">Metal-binding</keyword>
<keyword evidence="8" id="KW-1185">Reference proteome</keyword>